<dbReference type="STRING" id="358681.BBR47_36930"/>
<name>C0ZFW1_BREBN</name>
<proteinExistence type="predicted"/>
<protein>
    <submittedName>
        <fullName evidence="1">Uncharacterized protein</fullName>
    </submittedName>
</protein>
<gene>
    <name evidence="1" type="ordered locus">BBR47_36930</name>
</gene>
<sequence>MPYALLLLLLALFFLEAFHAECTIVIDFILGQASLTRLACFFREH</sequence>
<accession>C0ZFW1</accession>
<dbReference type="EMBL" id="AP008955">
    <property type="protein sequence ID" value="BAH44670.1"/>
    <property type="molecule type" value="Genomic_DNA"/>
</dbReference>
<dbReference type="KEGG" id="bbe:BBR47_36930"/>
<dbReference type="HOGENOM" id="CLU_3196880_0_0_9"/>
<dbReference type="Proteomes" id="UP000001877">
    <property type="component" value="Chromosome"/>
</dbReference>
<dbReference type="AlphaFoldDB" id="C0ZFW1"/>
<organism evidence="1 2">
    <name type="scientific">Brevibacillus brevis (strain 47 / JCM 6285 / NBRC 100599)</name>
    <dbReference type="NCBI Taxonomy" id="358681"/>
    <lineage>
        <taxon>Bacteria</taxon>
        <taxon>Bacillati</taxon>
        <taxon>Bacillota</taxon>
        <taxon>Bacilli</taxon>
        <taxon>Bacillales</taxon>
        <taxon>Paenibacillaceae</taxon>
        <taxon>Brevibacillus</taxon>
    </lineage>
</organism>
<reference evidence="1 2" key="1">
    <citation type="submission" date="2005-03" db="EMBL/GenBank/DDBJ databases">
        <title>Brevibacillus brevis strain 47, complete genome.</title>
        <authorList>
            <person name="Hosoyama A."/>
            <person name="Yamada R."/>
            <person name="Hongo Y."/>
            <person name="Terui Y."/>
            <person name="Ankai A."/>
            <person name="Masuyama W."/>
            <person name="Sekiguchi M."/>
            <person name="Takeda T."/>
            <person name="Asano K."/>
            <person name="Ohji S."/>
            <person name="Ichikawa N."/>
            <person name="Narita S."/>
            <person name="Aoki N."/>
            <person name="Miura H."/>
            <person name="Matsushita S."/>
            <person name="Sekigawa T."/>
            <person name="Yamagata H."/>
            <person name="Yoshikawa H."/>
            <person name="Udaka S."/>
            <person name="Tanikawa S."/>
            <person name="Fujita N."/>
        </authorList>
    </citation>
    <scope>NUCLEOTIDE SEQUENCE [LARGE SCALE GENOMIC DNA]</scope>
    <source>
        <strain evidence="2">47 / JCM 6285 / NBRC 100599</strain>
    </source>
</reference>
<evidence type="ECO:0000313" key="2">
    <source>
        <dbReference type="Proteomes" id="UP000001877"/>
    </source>
</evidence>
<evidence type="ECO:0000313" key="1">
    <source>
        <dbReference type="EMBL" id="BAH44670.1"/>
    </source>
</evidence>
<keyword evidence="2" id="KW-1185">Reference proteome</keyword>